<protein>
    <submittedName>
        <fullName evidence="1">Uncharacterized protein</fullName>
    </submittedName>
</protein>
<dbReference type="Proteomes" id="UP000887013">
    <property type="component" value="Unassembled WGS sequence"/>
</dbReference>
<proteinExistence type="predicted"/>
<sequence>MPYLPAPKGTLILKVKYNRHMRILPDIVFLHLMHGGITCCVGDDHFCFHSKVNNLEEFGELRRWYWQDGILRKPNPNQSNLLKYAAIDISWNGEQGKDLPGRTSSDITKAVTSCIENGAL</sequence>
<accession>A0A8X6NL70</accession>
<dbReference type="AlphaFoldDB" id="A0A8X6NL70"/>
<dbReference type="OrthoDB" id="6465257at2759"/>
<name>A0A8X6NL70_NEPPI</name>
<keyword evidence="2" id="KW-1185">Reference proteome</keyword>
<gene>
    <name evidence="1" type="ORF">NPIL_163951</name>
</gene>
<comment type="caution">
    <text evidence="1">The sequence shown here is derived from an EMBL/GenBank/DDBJ whole genome shotgun (WGS) entry which is preliminary data.</text>
</comment>
<reference evidence="1" key="1">
    <citation type="submission" date="2020-08" db="EMBL/GenBank/DDBJ databases">
        <title>Multicomponent nature underlies the extraordinary mechanical properties of spider dragline silk.</title>
        <authorList>
            <person name="Kono N."/>
            <person name="Nakamura H."/>
            <person name="Mori M."/>
            <person name="Yoshida Y."/>
            <person name="Ohtoshi R."/>
            <person name="Malay A.D."/>
            <person name="Moran D.A.P."/>
            <person name="Tomita M."/>
            <person name="Numata K."/>
            <person name="Arakawa K."/>
        </authorList>
    </citation>
    <scope>NUCLEOTIDE SEQUENCE</scope>
</reference>
<evidence type="ECO:0000313" key="1">
    <source>
        <dbReference type="EMBL" id="GFT21436.1"/>
    </source>
</evidence>
<evidence type="ECO:0000313" key="2">
    <source>
        <dbReference type="Proteomes" id="UP000887013"/>
    </source>
</evidence>
<organism evidence="1 2">
    <name type="scientific">Nephila pilipes</name>
    <name type="common">Giant wood spider</name>
    <name type="synonym">Nephila maculata</name>
    <dbReference type="NCBI Taxonomy" id="299642"/>
    <lineage>
        <taxon>Eukaryota</taxon>
        <taxon>Metazoa</taxon>
        <taxon>Ecdysozoa</taxon>
        <taxon>Arthropoda</taxon>
        <taxon>Chelicerata</taxon>
        <taxon>Arachnida</taxon>
        <taxon>Araneae</taxon>
        <taxon>Araneomorphae</taxon>
        <taxon>Entelegynae</taxon>
        <taxon>Araneoidea</taxon>
        <taxon>Nephilidae</taxon>
        <taxon>Nephila</taxon>
    </lineage>
</organism>
<dbReference type="EMBL" id="BMAW01105872">
    <property type="protein sequence ID" value="GFT21436.1"/>
    <property type="molecule type" value="Genomic_DNA"/>
</dbReference>